<evidence type="ECO:0000256" key="6">
    <source>
        <dbReference type="ARBA" id="ARBA00023163"/>
    </source>
</evidence>
<dbReference type="Gene3D" id="6.10.140.1450">
    <property type="match status" value="1"/>
</dbReference>
<organism evidence="15 16">
    <name type="scientific">Phellinidium pouzarii</name>
    <dbReference type="NCBI Taxonomy" id="167371"/>
    <lineage>
        <taxon>Eukaryota</taxon>
        <taxon>Fungi</taxon>
        <taxon>Dikarya</taxon>
        <taxon>Basidiomycota</taxon>
        <taxon>Agaricomycotina</taxon>
        <taxon>Agaricomycetes</taxon>
        <taxon>Hymenochaetales</taxon>
        <taxon>Hymenochaetaceae</taxon>
        <taxon>Phellinidium</taxon>
    </lineage>
</organism>
<dbReference type="Pfam" id="PF22536">
    <property type="entry name" value="WHD_POLR3C"/>
    <property type="match status" value="1"/>
</dbReference>
<evidence type="ECO:0000259" key="14">
    <source>
        <dbReference type="Pfam" id="PF22536"/>
    </source>
</evidence>
<dbReference type="InterPro" id="IPR039748">
    <property type="entry name" value="RPC3"/>
</dbReference>
<feature type="domain" description="RNA polymerase III subunit RPC82-related helix-turn-helix" evidence="13">
    <location>
        <begin position="45"/>
        <end position="85"/>
    </location>
</feature>
<dbReference type="GO" id="GO:0005666">
    <property type="term" value="C:RNA polymerase III complex"/>
    <property type="evidence" value="ECO:0007669"/>
    <property type="project" value="UniProtKB-UniRule"/>
</dbReference>
<comment type="subcellular location">
    <subcellularLocation>
        <location evidence="1 9">Nucleus</location>
    </subcellularLocation>
</comment>
<accession>A0A4S4LF35</accession>
<keyword evidence="10" id="KW-0175">Coiled coil</keyword>
<dbReference type="PANTHER" id="PTHR12949">
    <property type="entry name" value="RNA POLYMERASE III DNA DIRECTED -RELATED"/>
    <property type="match status" value="1"/>
</dbReference>
<proteinExistence type="inferred from homology"/>
<evidence type="ECO:0000256" key="3">
    <source>
        <dbReference type="ARBA" id="ARBA00011206"/>
    </source>
</evidence>
<evidence type="ECO:0000256" key="7">
    <source>
        <dbReference type="ARBA" id="ARBA00023242"/>
    </source>
</evidence>
<dbReference type="InterPro" id="IPR036390">
    <property type="entry name" value="WH_DNA-bd_sf"/>
</dbReference>
<dbReference type="InterPro" id="IPR055207">
    <property type="entry name" value="POLR3C_WHD"/>
</dbReference>
<evidence type="ECO:0000256" key="8">
    <source>
        <dbReference type="ARBA" id="ARBA00025127"/>
    </source>
</evidence>
<dbReference type="AlphaFoldDB" id="A0A4S4LF35"/>
<feature type="coiled-coil region" evidence="10">
    <location>
        <begin position="146"/>
        <end position="173"/>
    </location>
</feature>
<evidence type="ECO:0000256" key="5">
    <source>
        <dbReference type="ARBA" id="ARBA00022478"/>
    </source>
</evidence>
<evidence type="ECO:0000256" key="2">
    <source>
        <dbReference type="ARBA" id="ARBA00006835"/>
    </source>
</evidence>
<dbReference type="InterPro" id="IPR008806">
    <property type="entry name" value="RNA_pol_III_Rpc82_C"/>
</dbReference>
<comment type="function">
    <text evidence="8 9">DNA-dependent RNA polymerase catalyzes the transcription of DNA into RNA using the four ribonucleoside triphosphates as substrates. Specific core component of RNA polymerase III which synthesizes small RNAs, such as 5S rRNA and tRNAs.</text>
</comment>
<evidence type="ECO:0000256" key="10">
    <source>
        <dbReference type="SAM" id="Coils"/>
    </source>
</evidence>
<evidence type="ECO:0000256" key="4">
    <source>
        <dbReference type="ARBA" id="ARBA00016689"/>
    </source>
</evidence>
<gene>
    <name evidence="15" type="ORF">EW145_g1436</name>
</gene>
<evidence type="ECO:0000313" key="15">
    <source>
        <dbReference type="EMBL" id="THH10267.1"/>
    </source>
</evidence>
<dbReference type="EMBL" id="SGPK01000040">
    <property type="protein sequence ID" value="THH10267.1"/>
    <property type="molecule type" value="Genomic_DNA"/>
</dbReference>
<dbReference type="OrthoDB" id="272392at2759"/>
<dbReference type="Proteomes" id="UP000308199">
    <property type="component" value="Unassembled WGS sequence"/>
</dbReference>
<evidence type="ECO:0000256" key="11">
    <source>
        <dbReference type="SAM" id="MobiDB-lite"/>
    </source>
</evidence>
<feature type="domain" description="DNA-directed RNA polymerase III subunit RPC3 winged-helix" evidence="14">
    <location>
        <begin position="344"/>
        <end position="420"/>
    </location>
</feature>
<evidence type="ECO:0000259" key="12">
    <source>
        <dbReference type="Pfam" id="PF05645"/>
    </source>
</evidence>
<protein>
    <recommendedName>
        <fullName evidence="4 9">DNA-directed RNA polymerase III subunit RPC3</fullName>
        <shortName evidence="9">RNA polymerase III subunit C3</shortName>
    </recommendedName>
</protein>
<evidence type="ECO:0000313" key="16">
    <source>
        <dbReference type="Proteomes" id="UP000308199"/>
    </source>
</evidence>
<name>A0A4S4LF35_9AGAM</name>
<comment type="subunit">
    <text evidence="3 9">Component of the RNA polymerase III (Pol III) complex consisting of 17 subunits.</text>
</comment>
<dbReference type="Pfam" id="PF05645">
    <property type="entry name" value="RNA_pol_Rpc82"/>
    <property type="match status" value="1"/>
</dbReference>
<evidence type="ECO:0000256" key="1">
    <source>
        <dbReference type="ARBA" id="ARBA00004123"/>
    </source>
</evidence>
<keyword evidence="6 9" id="KW-0804">Transcription</keyword>
<dbReference type="GO" id="GO:0006351">
    <property type="term" value="P:DNA-templated transcription"/>
    <property type="evidence" value="ECO:0007669"/>
    <property type="project" value="InterPro"/>
</dbReference>
<comment type="similarity">
    <text evidence="2 9">Belongs to the RNA polymerase beta chain family.</text>
</comment>
<dbReference type="Gene3D" id="1.10.10.10">
    <property type="entry name" value="Winged helix-like DNA-binding domain superfamily/Winged helix DNA-binding domain"/>
    <property type="match status" value="4"/>
</dbReference>
<dbReference type="SUPFAM" id="SSF46785">
    <property type="entry name" value="Winged helix' DNA-binding domain"/>
    <property type="match status" value="1"/>
</dbReference>
<keyword evidence="5 9" id="KW-0240">DNA-directed RNA polymerase</keyword>
<comment type="caution">
    <text evidence="15">The sequence shown here is derived from an EMBL/GenBank/DDBJ whole genome shotgun (WGS) entry which is preliminary data.</text>
</comment>
<feature type="region of interest" description="Disordered" evidence="11">
    <location>
        <begin position="178"/>
        <end position="197"/>
    </location>
</feature>
<reference evidence="15 16" key="1">
    <citation type="submission" date="2019-02" db="EMBL/GenBank/DDBJ databases">
        <title>Genome sequencing of the rare red list fungi Phellinidium pouzarii.</title>
        <authorList>
            <person name="Buettner E."/>
            <person name="Kellner H."/>
        </authorList>
    </citation>
    <scope>NUCLEOTIDE SEQUENCE [LARGE SCALE GENOMIC DNA]</scope>
    <source>
        <strain evidence="15 16">DSM 108285</strain>
    </source>
</reference>
<dbReference type="GO" id="GO:0003697">
    <property type="term" value="F:single-stranded DNA binding"/>
    <property type="evidence" value="ECO:0007669"/>
    <property type="project" value="UniProtKB-UniRule"/>
</dbReference>
<feature type="domain" description="RNA polymerase III Rpc82 C -terminal" evidence="12">
    <location>
        <begin position="152"/>
        <end position="303"/>
    </location>
</feature>
<evidence type="ECO:0000259" key="13">
    <source>
        <dbReference type="Pfam" id="PF08221"/>
    </source>
</evidence>
<keyword evidence="16" id="KW-1185">Reference proteome</keyword>
<keyword evidence="7 9" id="KW-0539">Nucleus</keyword>
<dbReference type="PANTHER" id="PTHR12949:SF0">
    <property type="entry name" value="DNA-DIRECTED RNA POLYMERASE III SUBUNIT RPC3"/>
    <property type="match status" value="1"/>
</dbReference>
<dbReference type="InterPro" id="IPR013197">
    <property type="entry name" value="RNA_pol_III_RPC82-rel_HTH"/>
</dbReference>
<evidence type="ECO:0000256" key="9">
    <source>
        <dbReference type="RuleBase" id="RU367076"/>
    </source>
</evidence>
<dbReference type="Pfam" id="PF08221">
    <property type="entry name" value="HTH_9"/>
    <property type="match status" value="1"/>
</dbReference>
<sequence length="515" mass="57843">MADVHTANLCAQIVHSHFGPLTAVSRSTFTYLDTCSSVHLYNAIQKVALTLLTRGRLSLLQLTRFTALKTRSVRAAVLILIQQNLLWHAQSDDDGEVVEFNTDECLLRLRFGRYIWLAEQLFGSAAAEIVSLILDHGKLRPPDILSKLLSTNTKELREAKEKAEARLRREREEDMKIGLKKRKAHDHSGQRPSKRKAIEEDVVDDEVYFRIHASKFNVHIRNKLIEDAVRDRYNESAAIVMRAILKASEAKATMSDVRSDGVSTANIAGHISEDEDITSGLVYTSSKEGSTMTALKEYLGILAAADNPTPAGRAASFVSFSGLSSGKVHVELEIVCRRLRRRVLEAVARERYGDEAVRIIRLLLANGKMGGDQIAKVAMMAATAVRPLLTSLSADSLVSLQEVPKGADRNPQRTIYLWYVDLRKAYSVLIGNLYKTLFNIGMRRRAEEEDTTVKAVREKSERTDVCEDSSLLSRTEREVLRQWEERRDKLTVLETRVEEAVFILRDLAVPGVEDD</sequence>
<dbReference type="InterPro" id="IPR036388">
    <property type="entry name" value="WH-like_DNA-bd_sf"/>
</dbReference>